<evidence type="ECO:0000256" key="1">
    <source>
        <dbReference type="SAM" id="MobiDB-lite"/>
    </source>
</evidence>
<sequence>MGEGYVAGGAPVRVLGFGSAAEALLQASPGDRVTVAEYRLKEDTYILTSRSTVSVHPVEKTGSAGSPEKTGLTDGGKDGEDVKGQRELTQEEAEDLRRRLRLLAETGNPIGYN</sequence>
<name>A0A2R6AZ55_9ARCH</name>
<evidence type="ECO:0000313" key="2">
    <source>
        <dbReference type="EMBL" id="PSN91667.1"/>
    </source>
</evidence>
<dbReference type="AlphaFoldDB" id="A0A2R6AZ55"/>
<comment type="caution">
    <text evidence="2">The sequence shown here is derived from an EMBL/GenBank/DDBJ whole genome shotgun (WGS) entry which is preliminary data.</text>
</comment>
<dbReference type="Proteomes" id="UP000240490">
    <property type="component" value="Unassembled WGS sequence"/>
</dbReference>
<protein>
    <submittedName>
        <fullName evidence="2">Uncharacterized protein</fullName>
    </submittedName>
</protein>
<evidence type="ECO:0000313" key="3">
    <source>
        <dbReference type="Proteomes" id="UP000240490"/>
    </source>
</evidence>
<proteinExistence type="predicted"/>
<reference evidence="2 3" key="1">
    <citation type="submission" date="2017-04" db="EMBL/GenBank/DDBJ databases">
        <title>Novel microbial lineages endemic to geothermal iron-oxide mats fill important gaps in the evolutionary history of Archaea.</title>
        <authorList>
            <person name="Jay Z.J."/>
            <person name="Beam J.P."/>
            <person name="Dlakic M."/>
            <person name="Rusch D.B."/>
            <person name="Kozubal M.A."/>
            <person name="Inskeep W.P."/>
        </authorList>
    </citation>
    <scope>NUCLEOTIDE SEQUENCE [LARGE SCALE GENOMIC DNA]</scope>
    <source>
        <strain evidence="2">ECH_B_SAG-M15</strain>
    </source>
</reference>
<dbReference type="EMBL" id="NEXJ01000041">
    <property type="protein sequence ID" value="PSN91667.1"/>
    <property type="molecule type" value="Genomic_DNA"/>
</dbReference>
<feature type="compositionally biased region" description="Basic and acidic residues" evidence="1">
    <location>
        <begin position="75"/>
        <end position="89"/>
    </location>
</feature>
<feature type="region of interest" description="Disordered" evidence="1">
    <location>
        <begin position="52"/>
        <end position="94"/>
    </location>
</feature>
<accession>A0A2R6AZ55</accession>
<gene>
    <name evidence="2" type="ORF">B9Q08_02430</name>
</gene>
<organism evidence="2 3">
    <name type="scientific">Candidatus Marsarchaeota G2 archaeon ECH_B_SAG-M15</name>
    <dbReference type="NCBI Taxonomy" id="1978162"/>
    <lineage>
        <taxon>Archaea</taxon>
        <taxon>Candidatus Marsarchaeota</taxon>
        <taxon>Candidatus Marsarchaeota group 2</taxon>
    </lineage>
</organism>